<dbReference type="CDD" id="cd19133">
    <property type="entry name" value="AKR_AKR5F1"/>
    <property type="match status" value="1"/>
</dbReference>
<feature type="active site" description="Proton donor" evidence="4">
    <location>
        <position position="52"/>
    </location>
</feature>
<dbReference type="SUPFAM" id="SSF51430">
    <property type="entry name" value="NAD(P)-linked oxidoreductase"/>
    <property type="match status" value="1"/>
</dbReference>
<evidence type="ECO:0000259" key="7">
    <source>
        <dbReference type="Pfam" id="PF00248"/>
    </source>
</evidence>
<dbReference type="PROSITE" id="PS00063">
    <property type="entry name" value="ALDOKETO_REDUCTASE_3"/>
    <property type="match status" value="1"/>
</dbReference>
<sequence length="286" mass="32839">MTKFDYVTLNNGLKMPKIGFGVFQIPDAGQAQQAVSDALEVGYRMIDTAASYFNESAVGAAIAASNIDRKDIFVTSKLWVQDYGYDNTLKAFDVSMNKLGLDYLDLYLMHKPYGDYMGSWRALERLYKEGRIKAIGVTSFWNERLADLINFSEVKPAINQIETNVWWQQWSSQKFMEEQEIQPEAWAPFAEGNNDIFNNPTVKKIAEKHQKTTGQVMLRWLIQRNFVVIPKSIHKERMRENIDIFDFCLDEADMAQIKSLDTGKSTVYDEMDPKIAMSIGQVKIHD</sequence>
<evidence type="ECO:0000256" key="2">
    <source>
        <dbReference type="ARBA" id="ARBA00022857"/>
    </source>
</evidence>
<dbReference type="InterPro" id="IPR020471">
    <property type="entry name" value="AKR"/>
</dbReference>
<comment type="similarity">
    <text evidence="1">Belongs to the aldo/keto reductase family.</text>
</comment>
<comment type="caution">
    <text evidence="8">The sequence shown here is derived from an EMBL/GenBank/DDBJ whole genome shotgun (WGS) entry which is preliminary data.</text>
</comment>
<dbReference type="Pfam" id="PF00248">
    <property type="entry name" value="Aldo_ket_red"/>
    <property type="match status" value="1"/>
</dbReference>
<evidence type="ECO:0000256" key="5">
    <source>
        <dbReference type="PIRSR" id="PIRSR000097-2"/>
    </source>
</evidence>
<keyword evidence="2" id="KW-0521">NADP</keyword>
<dbReference type="PIRSF" id="PIRSF000097">
    <property type="entry name" value="AKR"/>
    <property type="match status" value="1"/>
</dbReference>
<dbReference type="EMBL" id="RDCJ01000089">
    <property type="protein sequence ID" value="RMW47612.1"/>
    <property type="molecule type" value="Genomic_DNA"/>
</dbReference>
<dbReference type="RefSeq" id="WP_101873122.1">
    <property type="nucleotide sequence ID" value="NZ_BOUG01000006.1"/>
</dbReference>
<accession>A0A2K9I5U0</accession>
<feature type="site" description="Lowers pKa of active site Tyr" evidence="6">
    <location>
        <position position="77"/>
    </location>
</feature>
<dbReference type="InterPro" id="IPR023210">
    <property type="entry name" value="NADP_OxRdtase_dom"/>
</dbReference>
<evidence type="ECO:0000313" key="8">
    <source>
        <dbReference type="EMBL" id="MDT7038351.1"/>
    </source>
</evidence>
<keyword evidence="3" id="KW-0560">Oxidoreductase</keyword>
<evidence type="ECO:0000313" key="9">
    <source>
        <dbReference type="EMBL" id="RMW47612.1"/>
    </source>
</evidence>
<protein>
    <submittedName>
        <fullName evidence="8">Aldo/keto reductase</fullName>
    </submittedName>
</protein>
<dbReference type="Proteomes" id="UP000276249">
    <property type="component" value="Unassembled WGS sequence"/>
</dbReference>
<dbReference type="GO" id="GO:0016616">
    <property type="term" value="F:oxidoreductase activity, acting on the CH-OH group of donors, NAD or NADP as acceptor"/>
    <property type="evidence" value="ECO:0007669"/>
    <property type="project" value="UniProtKB-ARBA"/>
</dbReference>
<evidence type="ECO:0000256" key="1">
    <source>
        <dbReference type="ARBA" id="ARBA00007905"/>
    </source>
</evidence>
<gene>
    <name evidence="9" type="ORF">D6U18_08025</name>
    <name evidence="8" type="ORF">RI555_04910</name>
</gene>
<reference evidence="8" key="2">
    <citation type="submission" date="2023-08" db="EMBL/GenBank/DDBJ databases">
        <authorList>
            <person name="Page C.A."/>
            <person name="Perez-Diaz I.M."/>
        </authorList>
    </citation>
    <scope>NUCLEOTIDE SEQUENCE</scope>
    <source>
        <strain evidence="8">1.8.9</strain>
    </source>
</reference>
<dbReference type="KEGG" id="lpg:BB562_04775"/>
<feature type="binding site" evidence="5">
    <location>
        <position position="110"/>
    </location>
    <ligand>
        <name>substrate</name>
    </ligand>
</feature>
<evidence type="ECO:0000256" key="4">
    <source>
        <dbReference type="PIRSR" id="PIRSR000097-1"/>
    </source>
</evidence>
<dbReference type="AlphaFoldDB" id="A0A2K9I5U0"/>
<dbReference type="Proteomes" id="UP001263852">
    <property type="component" value="Unassembled WGS sequence"/>
</dbReference>
<dbReference type="PANTHER" id="PTHR43827:SF3">
    <property type="entry name" value="NADP-DEPENDENT OXIDOREDUCTASE DOMAIN-CONTAINING PROTEIN"/>
    <property type="match status" value="1"/>
</dbReference>
<dbReference type="InterPro" id="IPR036812">
    <property type="entry name" value="NAD(P)_OxRdtase_dom_sf"/>
</dbReference>
<dbReference type="Gene3D" id="3.20.20.100">
    <property type="entry name" value="NADP-dependent oxidoreductase domain"/>
    <property type="match status" value="1"/>
</dbReference>
<dbReference type="InterPro" id="IPR018170">
    <property type="entry name" value="Aldo/ket_reductase_CS"/>
</dbReference>
<evidence type="ECO:0000313" key="10">
    <source>
        <dbReference type="Proteomes" id="UP000276249"/>
    </source>
</evidence>
<reference evidence="9 10" key="1">
    <citation type="submission" date="2018-10" db="EMBL/GenBank/DDBJ databases">
        <title>Genome sequences of five Lactobacillus pentosus strains isolated from brines of traditionally fermented spanish-style green table olives and differences between them.</title>
        <authorList>
            <person name="Jimenez Diaz R."/>
        </authorList>
    </citation>
    <scope>NUCLEOTIDE SEQUENCE [LARGE SCALE GENOMIC DNA]</scope>
    <source>
        <strain evidence="9 10">IG10</strain>
    </source>
</reference>
<feature type="domain" description="NADP-dependent oxidoreductase" evidence="7">
    <location>
        <begin position="17"/>
        <end position="261"/>
    </location>
</feature>
<name>A0A2K9I5U0_LACPE</name>
<evidence type="ECO:0000313" key="11">
    <source>
        <dbReference type="Proteomes" id="UP001263852"/>
    </source>
</evidence>
<evidence type="ECO:0000256" key="3">
    <source>
        <dbReference type="ARBA" id="ARBA00023002"/>
    </source>
</evidence>
<proteinExistence type="inferred from homology"/>
<organism evidence="8 11">
    <name type="scientific">Lactiplantibacillus pentosus</name>
    <name type="common">Lactobacillus pentosus</name>
    <dbReference type="NCBI Taxonomy" id="1589"/>
    <lineage>
        <taxon>Bacteria</taxon>
        <taxon>Bacillati</taxon>
        <taxon>Bacillota</taxon>
        <taxon>Bacilli</taxon>
        <taxon>Lactobacillales</taxon>
        <taxon>Lactobacillaceae</taxon>
        <taxon>Lactiplantibacillus</taxon>
    </lineage>
</organism>
<dbReference type="FunFam" id="3.20.20.100:FF:000015">
    <property type="entry name" value="Oxidoreductase, aldo/keto reductase family"/>
    <property type="match status" value="1"/>
</dbReference>
<dbReference type="PANTHER" id="PTHR43827">
    <property type="entry name" value="2,5-DIKETO-D-GLUCONIC ACID REDUCTASE"/>
    <property type="match status" value="1"/>
</dbReference>
<dbReference type="PRINTS" id="PR00069">
    <property type="entry name" value="ALDKETRDTASE"/>
</dbReference>
<dbReference type="EMBL" id="JAVLAO010000001">
    <property type="protein sequence ID" value="MDT7038351.1"/>
    <property type="molecule type" value="Genomic_DNA"/>
</dbReference>
<evidence type="ECO:0000256" key="6">
    <source>
        <dbReference type="PIRSR" id="PIRSR000097-3"/>
    </source>
</evidence>